<name>A0ABS1K6X0_9MICC</name>
<dbReference type="Gene3D" id="3.40.430.10">
    <property type="entry name" value="Dihydrofolate Reductase, subunit A"/>
    <property type="match status" value="1"/>
</dbReference>
<evidence type="ECO:0000259" key="1">
    <source>
        <dbReference type="Pfam" id="PF01872"/>
    </source>
</evidence>
<reference evidence="2 3" key="1">
    <citation type="submission" date="2021-01" db="EMBL/GenBank/DDBJ databases">
        <title>Genome public.</title>
        <authorList>
            <person name="Liu C."/>
            <person name="Sun Q."/>
        </authorList>
    </citation>
    <scope>NUCLEOTIDE SEQUENCE [LARGE SCALE GENOMIC DNA]</scope>
    <source>
        <strain evidence="2 3">JC656</strain>
    </source>
</reference>
<sequence>MRGSGTVVTCYRTSCWGRTTAGTHPPFVGSTDRWSLLPLDGFADRAPIEFDNGTVFHFLSATPEEAPAKATEAAGGADVRIGGGVDTVREFLEAGLVDRLHVAISPILLGRGKSLWEDLRGLEAGYTVSSEVAESGVVHMTFARD</sequence>
<organism evidence="2 3">
    <name type="scientific">Sinomonas cellulolyticus</name>
    <dbReference type="NCBI Taxonomy" id="2801916"/>
    <lineage>
        <taxon>Bacteria</taxon>
        <taxon>Bacillati</taxon>
        <taxon>Actinomycetota</taxon>
        <taxon>Actinomycetes</taxon>
        <taxon>Micrococcales</taxon>
        <taxon>Micrococcaceae</taxon>
        <taxon>Sinomonas</taxon>
    </lineage>
</organism>
<keyword evidence="3" id="KW-1185">Reference proteome</keyword>
<feature type="domain" description="Bacterial bifunctional deaminase-reductase C-terminal" evidence="1">
    <location>
        <begin position="72"/>
        <end position="119"/>
    </location>
</feature>
<dbReference type="Proteomes" id="UP000639051">
    <property type="component" value="Unassembled WGS sequence"/>
</dbReference>
<evidence type="ECO:0000313" key="2">
    <source>
        <dbReference type="EMBL" id="MBL0707208.1"/>
    </source>
</evidence>
<dbReference type="Pfam" id="PF01872">
    <property type="entry name" value="RibD_C"/>
    <property type="match status" value="1"/>
</dbReference>
<dbReference type="InterPro" id="IPR024072">
    <property type="entry name" value="DHFR-like_dom_sf"/>
</dbReference>
<proteinExistence type="predicted"/>
<protein>
    <submittedName>
        <fullName evidence="2">Dihydrofolate reductase family protein</fullName>
    </submittedName>
</protein>
<evidence type="ECO:0000313" key="3">
    <source>
        <dbReference type="Proteomes" id="UP000639051"/>
    </source>
</evidence>
<accession>A0ABS1K6X0</accession>
<dbReference type="EMBL" id="JAERRC010000046">
    <property type="protein sequence ID" value="MBL0707208.1"/>
    <property type="molecule type" value="Genomic_DNA"/>
</dbReference>
<dbReference type="InterPro" id="IPR002734">
    <property type="entry name" value="RibDG_C"/>
</dbReference>
<comment type="caution">
    <text evidence="2">The sequence shown here is derived from an EMBL/GenBank/DDBJ whole genome shotgun (WGS) entry which is preliminary data.</text>
</comment>
<dbReference type="SUPFAM" id="SSF53597">
    <property type="entry name" value="Dihydrofolate reductase-like"/>
    <property type="match status" value="1"/>
</dbReference>
<gene>
    <name evidence="2" type="ORF">JJE72_17070</name>
</gene>